<reference evidence="2 3" key="1">
    <citation type="journal article" date="2013" name="Genome Announc.">
        <title>Draft Genome Sequence of Cesiribacter andamanensis Strain AMV16T, Isolated from a Soil Sample from a Mud Volcano in the Andaman Islands, India.</title>
        <authorList>
            <person name="Shivaji S."/>
            <person name="Ara S."/>
            <person name="Begum Z."/>
            <person name="Srinivas T.N."/>
            <person name="Singh A."/>
            <person name="Kumar Pinnaka A."/>
        </authorList>
    </citation>
    <scope>NUCLEOTIDE SEQUENCE [LARGE SCALE GENOMIC DNA]</scope>
    <source>
        <strain evidence="2 3">AMV16</strain>
    </source>
</reference>
<dbReference type="EMBL" id="AODQ01000114">
    <property type="protein sequence ID" value="EMR01451.1"/>
    <property type="molecule type" value="Genomic_DNA"/>
</dbReference>
<feature type="transmembrane region" description="Helical" evidence="1">
    <location>
        <begin position="218"/>
        <end position="236"/>
    </location>
</feature>
<comment type="caution">
    <text evidence="2">The sequence shown here is derived from an EMBL/GenBank/DDBJ whole genome shotgun (WGS) entry which is preliminary data.</text>
</comment>
<keyword evidence="1" id="KW-0812">Transmembrane</keyword>
<keyword evidence="1" id="KW-1133">Transmembrane helix</keyword>
<feature type="transmembrane region" description="Helical" evidence="1">
    <location>
        <begin position="68"/>
        <end position="86"/>
    </location>
</feature>
<feature type="transmembrane region" description="Helical" evidence="1">
    <location>
        <begin position="153"/>
        <end position="176"/>
    </location>
</feature>
<evidence type="ECO:0000313" key="2">
    <source>
        <dbReference type="EMBL" id="EMR01451.1"/>
    </source>
</evidence>
<name>M7N2K7_9BACT</name>
<accession>M7N2K7</accession>
<evidence type="ECO:0000313" key="3">
    <source>
        <dbReference type="Proteomes" id="UP000011910"/>
    </source>
</evidence>
<dbReference type="Proteomes" id="UP000011910">
    <property type="component" value="Unassembled WGS sequence"/>
</dbReference>
<feature type="transmembrane region" description="Helical" evidence="1">
    <location>
        <begin position="38"/>
        <end position="56"/>
    </location>
</feature>
<sequence>MAVLVAGALPLISRKGRNGLLQYGLMLLGAWLLWRIKYYFALPLFGVLAVLVLMGWLERRRYPYQKVLLLGGMALLLIGVGLSQLHPNFYPSRFFEVLHWNYEAMVALSEPGRHLQFGGLEPTPLSVLQHSPKALAGGLLMPLPLLPPLLEPAYLLAGLENLLLLGLIVASLLKLYQRRRGVQLPPQALVLCGYVCLLAIAMAIASPNFGSLLRYRTAYLPFAVFLMLYWLFPLPWRKRVTP</sequence>
<dbReference type="STRING" id="1279009.ADICEAN_03407"/>
<protein>
    <submittedName>
        <fullName evidence="2">Uncharacterized protein</fullName>
    </submittedName>
</protein>
<keyword evidence="1" id="KW-0472">Membrane</keyword>
<organism evidence="2 3">
    <name type="scientific">Cesiribacter andamanensis AMV16</name>
    <dbReference type="NCBI Taxonomy" id="1279009"/>
    <lineage>
        <taxon>Bacteria</taxon>
        <taxon>Pseudomonadati</taxon>
        <taxon>Bacteroidota</taxon>
        <taxon>Cytophagia</taxon>
        <taxon>Cytophagales</taxon>
        <taxon>Cesiribacteraceae</taxon>
        <taxon>Cesiribacter</taxon>
    </lineage>
</organism>
<evidence type="ECO:0000256" key="1">
    <source>
        <dbReference type="SAM" id="Phobius"/>
    </source>
</evidence>
<proteinExistence type="predicted"/>
<gene>
    <name evidence="2" type="ORF">ADICEAN_03407</name>
</gene>
<keyword evidence="3" id="KW-1185">Reference proteome</keyword>
<feature type="transmembrane region" description="Helical" evidence="1">
    <location>
        <begin position="188"/>
        <end position="206"/>
    </location>
</feature>
<dbReference type="AlphaFoldDB" id="M7N2K7"/>